<keyword evidence="2" id="KW-0472">Membrane</keyword>
<reference evidence="3" key="1">
    <citation type="submission" date="2020-11" db="EMBL/GenBank/DDBJ databases">
        <authorList>
            <person name="Konstantinou D."/>
            <person name="Gkelis S."/>
            <person name="Popin R."/>
            <person name="Fewer D."/>
            <person name="Sivonen K."/>
        </authorList>
    </citation>
    <scope>NUCLEOTIDE SEQUENCE</scope>
    <source>
        <strain evidence="3">TAU-MAC 1115</strain>
    </source>
</reference>
<evidence type="ECO:0000256" key="2">
    <source>
        <dbReference type="SAM" id="Phobius"/>
    </source>
</evidence>
<feature type="transmembrane region" description="Helical" evidence="2">
    <location>
        <begin position="6"/>
        <end position="24"/>
    </location>
</feature>
<name>A0A947DGZ2_9CYAN</name>
<sequence>MGLPVVLDIALGLMFVYMALGLIASEAQEIVSTMLQWRAEHLKYSIEQLLAGGQSADRRAARRLADQIYNSPMVRDLNYEAQGVIARSARQIIHVVGRIYRLLSRTRNVFGDQTSGPSYIPSEAFATTLLESLQLEGLQKSVVEVRLKRLLQERIMLPLGDTLHTLRAAIGDGALLDVELRNLEASLEKIFLDYRTGRTGLAQIADRVLAELDHFADQGAQILPESYGATQAFIRRLGYLRSQLAGGMDMSEGLVRQLQPTLKELLALINSSDRNERSGELASVRQSLEGKLPLRLKESLSLIAERVTRRTGRADDQLKVFQQELEQWYDRGMDRAGGVYRRNSKIVGILIGIAIAAIVNADTFYMANRLTVNQAVRTSVIQTIDQVPLETMLSQSDDANSNNTGLSALSDDLQDLGNAVQTTLSDYSLPIGRSPKLLATQAVLEADWALPIPRRWFGWGLTGIAVSMGSSFWFDALRRVMSVRTSGSKPTRTSATANDESSVTR</sequence>
<dbReference type="Proteomes" id="UP000717364">
    <property type="component" value="Unassembled WGS sequence"/>
</dbReference>
<keyword evidence="4" id="KW-1185">Reference proteome</keyword>
<feature type="region of interest" description="Disordered" evidence="1">
    <location>
        <begin position="485"/>
        <end position="505"/>
    </location>
</feature>
<reference evidence="3" key="2">
    <citation type="journal article" date="2021" name="Mar. Drugs">
        <title>Genome Reduction and Secondary Metabolism of the Marine Sponge-Associated Cyanobacterium Leptothoe.</title>
        <authorList>
            <person name="Konstantinou D."/>
            <person name="Popin R.V."/>
            <person name="Fewer D.P."/>
            <person name="Sivonen K."/>
            <person name="Gkelis S."/>
        </authorList>
    </citation>
    <scope>NUCLEOTIDE SEQUENCE</scope>
    <source>
        <strain evidence="3">TAU-MAC 1115</strain>
    </source>
</reference>
<proteinExistence type="predicted"/>
<feature type="transmembrane region" description="Helical" evidence="2">
    <location>
        <begin position="346"/>
        <end position="367"/>
    </location>
</feature>
<evidence type="ECO:0000313" key="4">
    <source>
        <dbReference type="Proteomes" id="UP000717364"/>
    </source>
</evidence>
<gene>
    <name evidence="3" type="ORF">IXB50_13355</name>
</gene>
<dbReference type="RefSeq" id="WP_215609480.1">
    <property type="nucleotide sequence ID" value="NZ_JADOES010000025.1"/>
</dbReference>
<keyword evidence="2" id="KW-1133">Transmembrane helix</keyword>
<comment type="caution">
    <text evidence="3">The sequence shown here is derived from an EMBL/GenBank/DDBJ whole genome shotgun (WGS) entry which is preliminary data.</text>
</comment>
<organism evidence="3 4">
    <name type="scientific">Leptothoe spongobia TAU-MAC 1115</name>
    <dbReference type="NCBI Taxonomy" id="1967444"/>
    <lineage>
        <taxon>Bacteria</taxon>
        <taxon>Bacillati</taxon>
        <taxon>Cyanobacteriota</taxon>
        <taxon>Cyanophyceae</taxon>
        <taxon>Nodosilineales</taxon>
        <taxon>Cymatolegaceae</taxon>
        <taxon>Leptothoe</taxon>
        <taxon>Leptothoe spongobia</taxon>
    </lineage>
</organism>
<feature type="transmembrane region" description="Helical" evidence="2">
    <location>
        <begin position="456"/>
        <end position="474"/>
    </location>
</feature>
<protein>
    <submittedName>
        <fullName evidence="3">Uncharacterized protein</fullName>
    </submittedName>
</protein>
<dbReference type="AlphaFoldDB" id="A0A947DGZ2"/>
<accession>A0A947DGZ2</accession>
<evidence type="ECO:0000256" key="1">
    <source>
        <dbReference type="SAM" id="MobiDB-lite"/>
    </source>
</evidence>
<evidence type="ECO:0000313" key="3">
    <source>
        <dbReference type="EMBL" id="MBT9316413.1"/>
    </source>
</evidence>
<keyword evidence="2" id="KW-0812">Transmembrane</keyword>
<dbReference type="EMBL" id="JADOES010000025">
    <property type="protein sequence ID" value="MBT9316413.1"/>
    <property type="molecule type" value="Genomic_DNA"/>
</dbReference>